<dbReference type="EMBL" id="CCAG010006154">
    <property type="status" value="NOT_ANNOTATED_CDS"/>
    <property type="molecule type" value="Genomic_DNA"/>
</dbReference>
<dbReference type="Proteomes" id="UP000092444">
    <property type="component" value="Unassembled WGS sequence"/>
</dbReference>
<dbReference type="AlphaFoldDB" id="A0A240SWY7"/>
<feature type="compositionally biased region" description="Basic and acidic residues" evidence="1">
    <location>
        <begin position="96"/>
        <end position="107"/>
    </location>
</feature>
<evidence type="ECO:0000313" key="2">
    <source>
        <dbReference type="EnsemblMetazoa" id="GMOY013271-PA"/>
    </source>
</evidence>
<protein>
    <submittedName>
        <fullName evidence="2">Uncharacterized protein</fullName>
    </submittedName>
</protein>
<feature type="compositionally biased region" description="Polar residues" evidence="1">
    <location>
        <begin position="63"/>
        <end position="74"/>
    </location>
</feature>
<organism evidence="2 3">
    <name type="scientific">Glossina morsitans morsitans</name>
    <name type="common">Savannah tsetse fly</name>
    <dbReference type="NCBI Taxonomy" id="37546"/>
    <lineage>
        <taxon>Eukaryota</taxon>
        <taxon>Metazoa</taxon>
        <taxon>Ecdysozoa</taxon>
        <taxon>Arthropoda</taxon>
        <taxon>Hexapoda</taxon>
        <taxon>Insecta</taxon>
        <taxon>Pterygota</taxon>
        <taxon>Neoptera</taxon>
        <taxon>Endopterygota</taxon>
        <taxon>Diptera</taxon>
        <taxon>Brachycera</taxon>
        <taxon>Muscomorpha</taxon>
        <taxon>Hippoboscoidea</taxon>
        <taxon>Glossinidae</taxon>
        <taxon>Glossina</taxon>
    </lineage>
</organism>
<accession>A0A240SWY7</accession>
<name>A0A240SWY7_GLOMM</name>
<dbReference type="EnsemblMetazoa" id="GMOY013271-RA">
    <property type="protein sequence ID" value="GMOY013271-PA"/>
    <property type="gene ID" value="GMOY013271"/>
</dbReference>
<reference evidence="2" key="1">
    <citation type="submission" date="2020-05" db="UniProtKB">
        <authorList>
            <consortium name="EnsemblMetazoa"/>
        </authorList>
    </citation>
    <scope>IDENTIFICATION</scope>
    <source>
        <strain evidence="2">Yale</strain>
    </source>
</reference>
<dbReference type="VEuPathDB" id="VectorBase:GMOY013271"/>
<feature type="region of interest" description="Disordered" evidence="1">
    <location>
        <begin position="45"/>
        <end position="122"/>
    </location>
</feature>
<evidence type="ECO:0000256" key="1">
    <source>
        <dbReference type="SAM" id="MobiDB-lite"/>
    </source>
</evidence>
<feature type="compositionally biased region" description="Polar residues" evidence="1">
    <location>
        <begin position="81"/>
        <end position="95"/>
    </location>
</feature>
<keyword evidence="3" id="KW-1185">Reference proteome</keyword>
<feature type="compositionally biased region" description="Basic and acidic residues" evidence="1">
    <location>
        <begin position="52"/>
        <end position="62"/>
    </location>
</feature>
<proteinExistence type="predicted"/>
<sequence>MKKQRLSTRLFIPENKASASASAEKRLYIEKLENILRRTKAKVSMKASNIKGQEEKREKFASNERTTPTKTQSFKIKKNNKSGLQTHQVKLQETTRMPDIDSDDNRNKSNTNYALRDYSPFPHRSFDIEASGSRASLKSRTDSSTINTGVMTEHMAPQINSYKFYNSPNSDIAKNDNHSHNVINSTHEHSKHIPRFYRDGDARQDADGKSIAEHQINRINANHHSELLRRTHNHNSQSHDNRNGAAVMKMYQNNDSTYLLHNPYNLKHAPLPQANGNYLPAISREMNATDSSTINNNFPMERKPINFENMNRRRTDSLKRENTVKFPQFHTNSQLYCDPRNANIMNIENGDANDDKLKTQYNSVWHHNRLIGREKLGEALSMRDQRNWESEMQISHRIASQLPYSPRTITCTNSITNLESNDIRNHYFFGNKIDDNPDPCNMVCTLDNNINAYQTNFQTYGSANGIQNFYYNNASAITMNHGNEAYLTSFPISNRPSNETSELIPYVEHDIGRQTYLEQRQYLPMMHLLPNEVMRTTATTDVFPHHHLRQNEHSISTQQFLPPFGQLLPHRLTSDDFTAPGTNHVFSPL</sequence>
<evidence type="ECO:0000313" key="3">
    <source>
        <dbReference type="Proteomes" id="UP000092444"/>
    </source>
</evidence>